<comment type="caution">
    <text evidence="1">The sequence shown here is derived from an EMBL/GenBank/DDBJ whole genome shotgun (WGS) entry which is preliminary data.</text>
</comment>
<protein>
    <recommendedName>
        <fullName evidence="3">Motility protein</fullName>
    </recommendedName>
</protein>
<proteinExistence type="predicted"/>
<organism evidence="1 2">
    <name type="scientific">Labrys wisconsinensis</name>
    <dbReference type="NCBI Taxonomy" id="425677"/>
    <lineage>
        <taxon>Bacteria</taxon>
        <taxon>Pseudomonadati</taxon>
        <taxon>Pseudomonadota</taxon>
        <taxon>Alphaproteobacteria</taxon>
        <taxon>Hyphomicrobiales</taxon>
        <taxon>Xanthobacteraceae</taxon>
        <taxon>Labrys</taxon>
    </lineage>
</organism>
<name>A0ABU0JE99_9HYPH</name>
<dbReference type="EMBL" id="JAUSVX010000012">
    <property type="protein sequence ID" value="MDQ0472594.1"/>
    <property type="molecule type" value="Genomic_DNA"/>
</dbReference>
<dbReference type="Proteomes" id="UP001242480">
    <property type="component" value="Unassembled WGS sequence"/>
</dbReference>
<evidence type="ECO:0000313" key="2">
    <source>
        <dbReference type="Proteomes" id="UP001242480"/>
    </source>
</evidence>
<dbReference type="RefSeq" id="WP_307279629.1">
    <property type="nucleotide sequence ID" value="NZ_JAUSVX010000012.1"/>
</dbReference>
<sequence>METASIAAAGAALQQGRSQDAIQATVLKQQFQGEQAVVDLLAQAAAAAPSPGTGTVVDKFA</sequence>
<accession>A0ABU0JE99</accession>
<evidence type="ECO:0008006" key="3">
    <source>
        <dbReference type="Google" id="ProtNLM"/>
    </source>
</evidence>
<evidence type="ECO:0000313" key="1">
    <source>
        <dbReference type="EMBL" id="MDQ0472594.1"/>
    </source>
</evidence>
<reference evidence="1 2" key="1">
    <citation type="submission" date="2023-07" db="EMBL/GenBank/DDBJ databases">
        <title>Genomic Encyclopedia of Type Strains, Phase IV (KMG-IV): sequencing the most valuable type-strain genomes for metagenomic binning, comparative biology and taxonomic classification.</title>
        <authorList>
            <person name="Goeker M."/>
        </authorList>
    </citation>
    <scope>NUCLEOTIDE SEQUENCE [LARGE SCALE GENOMIC DNA]</scope>
    <source>
        <strain evidence="1 2">DSM 19619</strain>
    </source>
</reference>
<gene>
    <name evidence="1" type="ORF">QO011_005623</name>
</gene>
<keyword evidence="2" id="KW-1185">Reference proteome</keyword>